<dbReference type="InterPro" id="IPR007721">
    <property type="entry name" value="RbsD_FucU"/>
</dbReference>
<dbReference type="InterPro" id="IPR023064">
    <property type="entry name" value="D-ribose_pyranase"/>
</dbReference>
<comment type="subunit">
    <text evidence="6">Homodecamer.</text>
</comment>
<evidence type="ECO:0000256" key="5">
    <source>
        <dbReference type="ARBA" id="ARBA00023277"/>
    </source>
</evidence>
<evidence type="ECO:0000256" key="4">
    <source>
        <dbReference type="ARBA" id="ARBA00023235"/>
    </source>
</evidence>
<dbReference type="RefSeq" id="WP_058918735.1">
    <property type="nucleotide sequence ID" value="NZ_JBHSQC010000002.1"/>
</dbReference>
<dbReference type="Proteomes" id="UP001597285">
    <property type="component" value="Unassembled WGS sequence"/>
</dbReference>
<keyword evidence="3 6" id="KW-0963">Cytoplasm</keyword>
<evidence type="ECO:0000256" key="1">
    <source>
        <dbReference type="ARBA" id="ARBA00000223"/>
    </source>
</evidence>
<dbReference type="EMBL" id="JBHUFF010000022">
    <property type="protein sequence ID" value="MFD1800506.1"/>
    <property type="molecule type" value="Genomic_DNA"/>
</dbReference>
<organism evidence="7 8">
    <name type="scientific">Carnobacterium antarcticum</name>
    <dbReference type="NCBI Taxonomy" id="2126436"/>
    <lineage>
        <taxon>Bacteria</taxon>
        <taxon>Bacillati</taxon>
        <taxon>Bacillota</taxon>
        <taxon>Bacilli</taxon>
        <taxon>Lactobacillales</taxon>
        <taxon>Carnobacteriaceae</taxon>
        <taxon>Carnobacterium</taxon>
    </lineage>
</organism>
<dbReference type="Gene3D" id="3.40.1650.10">
    <property type="entry name" value="RbsD-like domain"/>
    <property type="match status" value="1"/>
</dbReference>
<feature type="binding site" evidence="6">
    <location>
        <position position="28"/>
    </location>
    <ligand>
        <name>substrate</name>
    </ligand>
</feature>
<feature type="binding site" evidence="6">
    <location>
        <begin position="120"/>
        <end position="122"/>
    </location>
    <ligand>
        <name>substrate</name>
    </ligand>
</feature>
<reference evidence="8" key="1">
    <citation type="journal article" date="2019" name="Int. J. Syst. Evol. Microbiol.">
        <title>The Global Catalogue of Microorganisms (GCM) 10K type strain sequencing project: providing services to taxonomists for standard genome sequencing and annotation.</title>
        <authorList>
            <consortium name="The Broad Institute Genomics Platform"/>
            <consortium name="The Broad Institute Genome Sequencing Center for Infectious Disease"/>
            <person name="Wu L."/>
            <person name="Ma J."/>
        </authorList>
    </citation>
    <scope>NUCLEOTIDE SEQUENCE [LARGE SCALE GENOMIC DNA]</scope>
    <source>
        <strain evidence="8">KCTC 42143</strain>
    </source>
</reference>
<dbReference type="PANTHER" id="PTHR37831:SF1">
    <property type="entry name" value="D-RIBOSE PYRANASE"/>
    <property type="match status" value="1"/>
</dbReference>
<feature type="binding site" evidence="6">
    <location>
        <position position="98"/>
    </location>
    <ligand>
        <name>substrate</name>
    </ligand>
</feature>
<comment type="caution">
    <text evidence="7">The sequence shown here is derived from an EMBL/GenBank/DDBJ whole genome shotgun (WGS) entry which is preliminary data.</text>
</comment>
<protein>
    <recommendedName>
        <fullName evidence="2 6">D-ribose pyranase</fullName>
        <ecNumber evidence="2 6">5.4.99.62</ecNumber>
    </recommendedName>
</protein>
<dbReference type="PANTHER" id="PTHR37831">
    <property type="entry name" value="D-RIBOSE PYRANASE"/>
    <property type="match status" value="1"/>
</dbReference>
<evidence type="ECO:0000256" key="6">
    <source>
        <dbReference type="HAMAP-Rule" id="MF_01661"/>
    </source>
</evidence>
<evidence type="ECO:0000313" key="8">
    <source>
        <dbReference type="Proteomes" id="UP001597285"/>
    </source>
</evidence>
<dbReference type="EC" id="5.4.99.62" evidence="2 6"/>
<dbReference type="GO" id="GO:0062193">
    <property type="term" value="F:D-ribose pyranase activity"/>
    <property type="evidence" value="ECO:0007669"/>
    <property type="project" value="UniProtKB-EC"/>
</dbReference>
<gene>
    <name evidence="6 7" type="primary">rbsD</name>
    <name evidence="7" type="ORF">ACFSBK_11665</name>
</gene>
<evidence type="ECO:0000256" key="3">
    <source>
        <dbReference type="ARBA" id="ARBA00022490"/>
    </source>
</evidence>
<feature type="active site" description="Proton donor" evidence="6">
    <location>
        <position position="20"/>
    </location>
</feature>
<comment type="catalytic activity">
    <reaction evidence="1 6">
        <text>beta-D-ribopyranose = beta-D-ribofuranose</text>
        <dbReference type="Rhea" id="RHEA:25432"/>
        <dbReference type="ChEBI" id="CHEBI:27476"/>
        <dbReference type="ChEBI" id="CHEBI:47002"/>
        <dbReference type="EC" id="5.4.99.62"/>
    </reaction>
</comment>
<dbReference type="InterPro" id="IPR023750">
    <property type="entry name" value="RbsD-like_sf"/>
</dbReference>
<dbReference type="HAMAP" id="MF_01661">
    <property type="entry name" value="D_rib_pyranase"/>
    <property type="match status" value="1"/>
</dbReference>
<dbReference type="SUPFAM" id="SSF102546">
    <property type="entry name" value="RbsD-like"/>
    <property type="match status" value="1"/>
</dbReference>
<keyword evidence="8" id="KW-1185">Reference proteome</keyword>
<keyword evidence="5 6" id="KW-0119">Carbohydrate metabolism</keyword>
<evidence type="ECO:0000256" key="2">
    <source>
        <dbReference type="ARBA" id="ARBA00012862"/>
    </source>
</evidence>
<comment type="similarity">
    <text evidence="6">Belongs to the RbsD / FucU family. RbsD subfamily.</text>
</comment>
<comment type="pathway">
    <text evidence="6">Carbohydrate metabolism; D-ribose degradation; D-ribose 5-phosphate from beta-D-ribopyranose: step 1/2.</text>
</comment>
<proteinExistence type="inferred from homology"/>
<evidence type="ECO:0000313" key="7">
    <source>
        <dbReference type="EMBL" id="MFD1800506.1"/>
    </source>
</evidence>
<name>A0ABW4NRT7_9LACT</name>
<comment type="subcellular location">
    <subcellularLocation>
        <location evidence="6">Cytoplasm</location>
    </subcellularLocation>
</comment>
<dbReference type="Pfam" id="PF05025">
    <property type="entry name" value="RbsD_FucU"/>
    <property type="match status" value="1"/>
</dbReference>
<accession>A0ABW4NRT7</accession>
<keyword evidence="4 6" id="KW-0413">Isomerase</keyword>
<sequence>MKKNGILNSEIDKVLADLGHTDQIIIADAGLPIPDGVKKIDLALALNDPAFQKVLDLLVEEMVIEEVMLADEIKAGNPKQLEQIQQKLPTQTFNYVSHEEFKNLSKNAKAIIRTGEATPYSNIILQSGVLF</sequence>
<comment type="function">
    <text evidence="6">Catalyzes the interconversion of beta-pyran and beta-furan forms of D-ribose.</text>
</comment>
<dbReference type="NCBIfam" id="NF008761">
    <property type="entry name" value="PRK11797.1"/>
    <property type="match status" value="1"/>
</dbReference>